<evidence type="ECO:0000259" key="4">
    <source>
        <dbReference type="PROSITE" id="PS50110"/>
    </source>
</evidence>
<evidence type="ECO:0000313" key="7">
    <source>
        <dbReference type="Proteomes" id="UP000247523"/>
    </source>
</evidence>
<evidence type="ECO:0000256" key="2">
    <source>
        <dbReference type="ARBA" id="ARBA00024867"/>
    </source>
</evidence>
<protein>
    <recommendedName>
        <fullName evidence="1">Stage 0 sporulation protein A homolog</fullName>
    </recommendedName>
</protein>
<accession>A0A318EJ53</accession>
<evidence type="ECO:0000256" key="1">
    <source>
        <dbReference type="ARBA" id="ARBA00018672"/>
    </source>
</evidence>
<evidence type="ECO:0000256" key="3">
    <source>
        <dbReference type="PROSITE-ProRule" id="PRU00169"/>
    </source>
</evidence>
<dbReference type="Pfam" id="PF00990">
    <property type="entry name" value="GGDEF"/>
    <property type="match status" value="1"/>
</dbReference>
<dbReference type="PROSITE" id="PS50887">
    <property type="entry name" value="GGDEF"/>
    <property type="match status" value="1"/>
</dbReference>
<dbReference type="InterPro" id="IPR001789">
    <property type="entry name" value="Sig_transdc_resp-reg_receiver"/>
</dbReference>
<dbReference type="PROSITE" id="PS50110">
    <property type="entry name" value="RESPONSE_REGULATORY"/>
    <property type="match status" value="1"/>
</dbReference>
<comment type="function">
    <text evidence="2">May play the central regulatory role in sporulation. It may be an element of the effector pathway responsible for the activation of sporulation genes in response to nutritional stress. Spo0A may act in concert with spo0H (a sigma factor) to control the expression of some genes that are critical to the sporulation process.</text>
</comment>
<dbReference type="GO" id="GO:0000160">
    <property type="term" value="P:phosphorelay signal transduction system"/>
    <property type="evidence" value="ECO:0007669"/>
    <property type="project" value="InterPro"/>
</dbReference>
<feature type="domain" description="GGDEF" evidence="5">
    <location>
        <begin position="170"/>
        <end position="304"/>
    </location>
</feature>
<dbReference type="AlphaFoldDB" id="A0A318EJ53"/>
<dbReference type="CDD" id="cd01949">
    <property type="entry name" value="GGDEF"/>
    <property type="match status" value="1"/>
</dbReference>
<sequence length="305" mass="34861">MHSYKITMKRKILAIDDSKMNLKILSDILMEEDYDVYTLLDGINVIEAVLNIQPDAILLDIIMPSIDGIDVCTSLKNTEETSSIPVIMVTAVTEGKVLRQAFDIGAFDYIKKPYDQIEIVARLKSAIRYYDQQKKLESLAMKDGLTNLYNHRMIMELFEKEFNKAIRQQYSIAFMMFDIDLFKKVNDTYGHKIGDCVLKNIANVLKASLRTCDFVGRYGGEEFCIIVSNQSFESVLQLSERIRATIDHYVFEAGNNSMHITISIGVAYKEPLSNISHNELIIIADQKLYEAKKNGRNRVECQLLV</sequence>
<dbReference type="GO" id="GO:0052621">
    <property type="term" value="F:diguanylate cyclase activity"/>
    <property type="evidence" value="ECO:0007669"/>
    <property type="project" value="TreeGrafter"/>
</dbReference>
<dbReference type="SUPFAM" id="SSF55073">
    <property type="entry name" value="Nucleotide cyclase"/>
    <property type="match status" value="1"/>
</dbReference>
<dbReference type="SUPFAM" id="SSF52172">
    <property type="entry name" value="CheY-like"/>
    <property type="match status" value="1"/>
</dbReference>
<name>A0A318EJ53_9FIRM</name>
<dbReference type="SMART" id="SM00267">
    <property type="entry name" value="GGDEF"/>
    <property type="match status" value="1"/>
</dbReference>
<dbReference type="InterPro" id="IPR043128">
    <property type="entry name" value="Rev_trsase/Diguanyl_cyclase"/>
</dbReference>
<dbReference type="InterPro" id="IPR011006">
    <property type="entry name" value="CheY-like_superfamily"/>
</dbReference>
<dbReference type="GO" id="GO:1902201">
    <property type="term" value="P:negative regulation of bacterial-type flagellum-dependent cell motility"/>
    <property type="evidence" value="ECO:0007669"/>
    <property type="project" value="TreeGrafter"/>
</dbReference>
<feature type="domain" description="Response regulatory" evidence="4">
    <location>
        <begin position="11"/>
        <end position="127"/>
    </location>
</feature>
<dbReference type="Proteomes" id="UP000247523">
    <property type="component" value="Unassembled WGS sequence"/>
</dbReference>
<dbReference type="Pfam" id="PF00072">
    <property type="entry name" value="Response_reg"/>
    <property type="match status" value="1"/>
</dbReference>
<dbReference type="NCBIfam" id="TIGR00254">
    <property type="entry name" value="GGDEF"/>
    <property type="match status" value="1"/>
</dbReference>
<dbReference type="InterPro" id="IPR050469">
    <property type="entry name" value="Diguanylate_Cyclase"/>
</dbReference>
<organism evidence="6 7">
    <name type="scientific">Lachnotalea glycerini</name>
    <dbReference type="NCBI Taxonomy" id="1763509"/>
    <lineage>
        <taxon>Bacteria</taxon>
        <taxon>Bacillati</taxon>
        <taxon>Bacillota</taxon>
        <taxon>Clostridia</taxon>
        <taxon>Lachnospirales</taxon>
        <taxon>Lachnospiraceae</taxon>
        <taxon>Lachnotalea</taxon>
    </lineage>
</organism>
<gene>
    <name evidence="6" type="ORF">C8E03_1098</name>
</gene>
<dbReference type="GO" id="GO:0043709">
    <property type="term" value="P:cell adhesion involved in single-species biofilm formation"/>
    <property type="evidence" value="ECO:0007669"/>
    <property type="project" value="TreeGrafter"/>
</dbReference>
<dbReference type="PANTHER" id="PTHR45138">
    <property type="entry name" value="REGULATORY COMPONENTS OF SENSORY TRANSDUCTION SYSTEM"/>
    <property type="match status" value="1"/>
</dbReference>
<reference evidence="6 7" key="1">
    <citation type="submission" date="2018-05" db="EMBL/GenBank/DDBJ databases">
        <title>Genomic Encyclopedia of Type Strains, Phase IV (KMG-IV): sequencing the most valuable type-strain genomes for metagenomic binning, comparative biology and taxonomic classification.</title>
        <authorList>
            <person name="Goeker M."/>
        </authorList>
    </citation>
    <scope>NUCLEOTIDE SEQUENCE [LARGE SCALE GENOMIC DNA]</scope>
    <source>
        <strain evidence="6 7">DSM 28816</strain>
    </source>
</reference>
<dbReference type="SMART" id="SM00448">
    <property type="entry name" value="REC"/>
    <property type="match status" value="1"/>
</dbReference>
<dbReference type="PANTHER" id="PTHR45138:SF9">
    <property type="entry name" value="DIGUANYLATE CYCLASE DGCM-RELATED"/>
    <property type="match status" value="1"/>
</dbReference>
<dbReference type="GO" id="GO:0005886">
    <property type="term" value="C:plasma membrane"/>
    <property type="evidence" value="ECO:0007669"/>
    <property type="project" value="TreeGrafter"/>
</dbReference>
<dbReference type="FunFam" id="3.30.70.270:FF:000001">
    <property type="entry name" value="Diguanylate cyclase domain protein"/>
    <property type="match status" value="1"/>
</dbReference>
<dbReference type="InterPro" id="IPR029787">
    <property type="entry name" value="Nucleotide_cyclase"/>
</dbReference>
<dbReference type="InterPro" id="IPR000160">
    <property type="entry name" value="GGDEF_dom"/>
</dbReference>
<proteinExistence type="predicted"/>
<evidence type="ECO:0000259" key="5">
    <source>
        <dbReference type="PROSITE" id="PS50887"/>
    </source>
</evidence>
<dbReference type="EMBL" id="QICS01000009">
    <property type="protein sequence ID" value="PXV87718.1"/>
    <property type="molecule type" value="Genomic_DNA"/>
</dbReference>
<dbReference type="Gene3D" id="3.40.50.2300">
    <property type="match status" value="1"/>
</dbReference>
<dbReference type="Gene3D" id="3.30.70.270">
    <property type="match status" value="1"/>
</dbReference>
<feature type="modified residue" description="4-aspartylphosphate" evidence="3">
    <location>
        <position position="60"/>
    </location>
</feature>
<comment type="caution">
    <text evidence="6">The sequence shown here is derived from an EMBL/GenBank/DDBJ whole genome shotgun (WGS) entry which is preliminary data.</text>
</comment>
<evidence type="ECO:0000313" key="6">
    <source>
        <dbReference type="EMBL" id="PXV87718.1"/>
    </source>
</evidence>
<keyword evidence="3" id="KW-0597">Phosphoprotein</keyword>